<feature type="non-terminal residue" evidence="3">
    <location>
        <position position="657"/>
    </location>
</feature>
<reference evidence="3" key="1">
    <citation type="journal article" date="2020" name="Fungal Divers.">
        <title>Resolving the Mortierellaceae phylogeny through synthesis of multi-gene phylogenetics and phylogenomics.</title>
        <authorList>
            <person name="Vandepol N."/>
            <person name="Liber J."/>
            <person name="Desiro A."/>
            <person name="Na H."/>
            <person name="Kennedy M."/>
            <person name="Barry K."/>
            <person name="Grigoriev I.V."/>
            <person name="Miller A.N."/>
            <person name="O'Donnell K."/>
            <person name="Stajich J.E."/>
            <person name="Bonito G."/>
        </authorList>
    </citation>
    <scope>NUCLEOTIDE SEQUENCE</scope>
    <source>
        <strain evidence="3">KOD1015</strain>
    </source>
</reference>
<keyword evidence="2" id="KW-0812">Transmembrane</keyword>
<keyword evidence="4" id="KW-1185">Reference proteome</keyword>
<evidence type="ECO:0000256" key="2">
    <source>
        <dbReference type="SAM" id="Phobius"/>
    </source>
</evidence>
<sequence>PVERPQDLAKSGSGTIRLADRVSDPLHIIGLGTKFTKELIRGDTIQLPKDVGVSVVADIISDTELIIKKEFKDLKAIEALTSTEGSKYKCLPHMDQSNVYKTVFDRLNAGHCVGIFPEGGSHDRAEMLPLKAGVTVMALGALAANPDLDLKIVTCGLNYFHPHRFRSRAVVEFGEPLTVPPELVEMYKRGGPEKREACGKLLDTIYDALKNVTLNAPDYETLMVIQAARRLYKPTHRKLQISQVVELNRRFVAGYLHFKDNPKVIDTKDKVMHYNTQLRYHGLRDHQVNLRFTRRRAVGHLLSRIFQMTFLSMLALPGTLMNLPVAIVARIISNKKAREALAASTVKIAGRDVLATWKLLVALGLMPVLYFSYSVLVFIYCGRFDISFTTRLLIAWAAWACIPFVTYASIRFGEVGIDIFKSIRPLFLSLIPGEENTINDLRKSRSELQKTITELINELAPEIYPDFDSKRILDPSPYDRPSRAASRSASGTNLAQTIFNPVNFPNWLGVGMDGRFEWERTNDSDTDDVFFFLNPSGGIQGRSRTSSWGGWTPSADGSRSRNRSRTSSFTSGQIQLGEGFKLEALTELPKDKPFAEVTRRLSMSRKQKYGLEDMSKSSEEENGSVADGQKVPERVSTPPITVQYVDEPVDGTKSKDV</sequence>
<dbReference type="GO" id="GO:0004366">
    <property type="term" value="F:glycerol-3-phosphate O-acyltransferase activity"/>
    <property type="evidence" value="ECO:0007669"/>
    <property type="project" value="TreeGrafter"/>
</dbReference>
<dbReference type="PANTHER" id="PTHR31605">
    <property type="entry name" value="GLYCEROL-3-PHOSPHATE O-ACYLTRANSFERASE 1"/>
    <property type="match status" value="1"/>
</dbReference>
<evidence type="ECO:0008006" key="5">
    <source>
        <dbReference type="Google" id="ProtNLM"/>
    </source>
</evidence>
<proteinExistence type="predicted"/>
<feature type="region of interest" description="Disordered" evidence="1">
    <location>
        <begin position="541"/>
        <end position="572"/>
    </location>
</feature>
<dbReference type="InterPro" id="IPR052744">
    <property type="entry name" value="GPAT/DAPAT"/>
</dbReference>
<evidence type="ECO:0000256" key="1">
    <source>
        <dbReference type="SAM" id="MobiDB-lite"/>
    </source>
</evidence>
<feature type="transmembrane region" description="Helical" evidence="2">
    <location>
        <begin position="392"/>
        <end position="410"/>
    </location>
</feature>
<dbReference type="PANTHER" id="PTHR31605:SF0">
    <property type="entry name" value="GLYCEROL-3-PHOSPHATE O-ACYLTRANSFERASE 1"/>
    <property type="match status" value="1"/>
</dbReference>
<evidence type="ECO:0000313" key="3">
    <source>
        <dbReference type="EMBL" id="KAF9582496.1"/>
    </source>
</evidence>
<organism evidence="3 4">
    <name type="scientific">Lunasporangiospora selenospora</name>
    <dbReference type="NCBI Taxonomy" id="979761"/>
    <lineage>
        <taxon>Eukaryota</taxon>
        <taxon>Fungi</taxon>
        <taxon>Fungi incertae sedis</taxon>
        <taxon>Mucoromycota</taxon>
        <taxon>Mortierellomycotina</taxon>
        <taxon>Mortierellomycetes</taxon>
        <taxon>Mortierellales</taxon>
        <taxon>Mortierellaceae</taxon>
        <taxon>Lunasporangiospora</taxon>
    </lineage>
</organism>
<dbReference type="OrthoDB" id="2427554at2759"/>
<dbReference type="EMBL" id="JAABOA010001030">
    <property type="protein sequence ID" value="KAF9582496.1"/>
    <property type="molecule type" value="Genomic_DNA"/>
</dbReference>
<keyword evidence="2" id="KW-0472">Membrane</keyword>
<feature type="compositionally biased region" description="Basic and acidic residues" evidence="1">
    <location>
        <begin position="609"/>
        <end position="619"/>
    </location>
</feature>
<gene>
    <name evidence="3" type="ORF">BGW38_000139</name>
</gene>
<evidence type="ECO:0000313" key="4">
    <source>
        <dbReference type="Proteomes" id="UP000780801"/>
    </source>
</evidence>
<protein>
    <recommendedName>
        <fullName evidence="5">Phospholipid/glycerol acyltransferase domain-containing protein</fullName>
    </recommendedName>
</protein>
<keyword evidence="2" id="KW-1133">Transmembrane helix</keyword>
<dbReference type="GO" id="GO:0008654">
    <property type="term" value="P:phospholipid biosynthetic process"/>
    <property type="evidence" value="ECO:0007669"/>
    <property type="project" value="TreeGrafter"/>
</dbReference>
<dbReference type="AlphaFoldDB" id="A0A9P6FWL0"/>
<feature type="transmembrane region" description="Helical" evidence="2">
    <location>
        <begin position="359"/>
        <end position="380"/>
    </location>
</feature>
<dbReference type="Proteomes" id="UP000780801">
    <property type="component" value="Unassembled WGS sequence"/>
</dbReference>
<feature type="region of interest" description="Disordered" evidence="1">
    <location>
        <begin position="606"/>
        <end position="657"/>
    </location>
</feature>
<dbReference type="GO" id="GO:0016287">
    <property type="term" value="F:glycerone-phosphate O-acyltransferase activity"/>
    <property type="evidence" value="ECO:0007669"/>
    <property type="project" value="TreeGrafter"/>
</dbReference>
<comment type="caution">
    <text evidence="3">The sequence shown here is derived from an EMBL/GenBank/DDBJ whole genome shotgun (WGS) entry which is preliminary data.</text>
</comment>
<accession>A0A9P6FWL0</accession>
<dbReference type="SUPFAM" id="SSF69593">
    <property type="entry name" value="Glycerol-3-phosphate (1)-acyltransferase"/>
    <property type="match status" value="1"/>
</dbReference>
<name>A0A9P6FWL0_9FUNG</name>